<dbReference type="RefSeq" id="WP_112093583.1">
    <property type="nucleotide sequence ID" value="NZ_QLOE01000003.1"/>
</dbReference>
<protein>
    <recommendedName>
        <fullName evidence="2">precorrin-2 dehydrogenase</fullName>
        <ecNumber evidence="2">1.3.1.76</ecNumber>
    </recommendedName>
</protein>
<keyword evidence="4" id="KW-0520">NAD</keyword>
<dbReference type="InterPro" id="IPR028281">
    <property type="entry name" value="Sirohaem_synthase_central"/>
</dbReference>
<dbReference type="PANTHER" id="PTHR35330:SF1">
    <property type="entry name" value="SIROHEME BIOSYNTHESIS PROTEIN MET8"/>
    <property type="match status" value="1"/>
</dbReference>
<dbReference type="EMBL" id="QLOE01000003">
    <property type="protein sequence ID" value="RAO79294.1"/>
    <property type="molecule type" value="Genomic_DNA"/>
</dbReference>
<evidence type="ECO:0000313" key="8">
    <source>
        <dbReference type="EMBL" id="RAO79294.1"/>
    </source>
</evidence>
<dbReference type="Pfam" id="PF13241">
    <property type="entry name" value="NAD_binding_7"/>
    <property type="match status" value="1"/>
</dbReference>
<dbReference type="UniPathway" id="UPA00262">
    <property type="reaction ID" value="UER00222"/>
</dbReference>
<evidence type="ECO:0000256" key="1">
    <source>
        <dbReference type="ARBA" id="ARBA00005010"/>
    </source>
</evidence>
<dbReference type="Pfam" id="PF14824">
    <property type="entry name" value="Sirohm_synth_M"/>
    <property type="match status" value="1"/>
</dbReference>
<evidence type="ECO:0000256" key="2">
    <source>
        <dbReference type="ARBA" id="ARBA00012400"/>
    </source>
</evidence>
<dbReference type="SUPFAM" id="SSF75615">
    <property type="entry name" value="Siroheme synthase middle domains-like"/>
    <property type="match status" value="1"/>
</dbReference>
<dbReference type="InterPro" id="IPR036291">
    <property type="entry name" value="NAD(P)-bd_dom_sf"/>
</dbReference>
<comment type="pathway">
    <text evidence="1">Porphyrin-containing compound metabolism; siroheme biosynthesis; sirohydrochlorin from precorrin-2: step 1/1.</text>
</comment>
<sequence length="208" mass="23555">MPWTPLFLKLDGKKVFILGSGEVATRRAIRFREAGAKVIICGDNIQPRLEEMGIIYKPLEEMEELIKWADIIITASGDPTLNEKVASLSSGKLLNRADKPQDGNLIVPITFSTDDVGIAISTHGKSPIMARAIRDKIKDAITEEDILQIRLQDYARRKLKKIIPDQKKRRRILYSLTKDNKIQLHLKNKDLEEAKKYVDSLIEHLGVS</sequence>
<dbReference type="OrthoDB" id="10510at2157"/>
<evidence type="ECO:0000256" key="3">
    <source>
        <dbReference type="ARBA" id="ARBA00023002"/>
    </source>
</evidence>
<comment type="caution">
    <text evidence="8">The sequence shown here is derived from an EMBL/GenBank/DDBJ whole genome shotgun (WGS) entry which is preliminary data.</text>
</comment>
<dbReference type="InterPro" id="IPR006367">
    <property type="entry name" value="Sirohaem_synthase_N"/>
</dbReference>
<evidence type="ECO:0000256" key="5">
    <source>
        <dbReference type="ARBA" id="ARBA00023244"/>
    </source>
</evidence>
<keyword evidence="9" id="KW-1185">Reference proteome</keyword>
<gene>
    <name evidence="8" type="ORF">DPC56_02985</name>
</gene>
<dbReference type="GO" id="GO:0004325">
    <property type="term" value="F:ferrochelatase activity"/>
    <property type="evidence" value="ECO:0007669"/>
    <property type="project" value="InterPro"/>
</dbReference>
<keyword evidence="3" id="KW-0560">Oxidoreductase</keyword>
<dbReference type="PANTHER" id="PTHR35330">
    <property type="entry name" value="SIROHEME BIOSYNTHESIS PROTEIN MET8"/>
    <property type="match status" value="1"/>
</dbReference>
<evidence type="ECO:0000313" key="9">
    <source>
        <dbReference type="Proteomes" id="UP000249782"/>
    </source>
</evidence>
<dbReference type="Gene3D" id="3.40.50.720">
    <property type="entry name" value="NAD(P)-binding Rossmann-like Domain"/>
    <property type="match status" value="1"/>
</dbReference>
<dbReference type="AlphaFoldDB" id="A0A328PIQ2"/>
<dbReference type="Gene3D" id="3.30.160.110">
    <property type="entry name" value="Siroheme synthase, domain 2"/>
    <property type="match status" value="1"/>
</dbReference>
<proteinExistence type="predicted"/>
<keyword evidence="5" id="KW-0627">Porphyrin biosynthesis</keyword>
<reference evidence="8 9" key="1">
    <citation type="submission" date="2018-06" db="EMBL/GenBank/DDBJ databases">
        <title>Draft genome sequence of hyperthermophilic methanogen Methanothermobacter tenebrarum sp. MCM-B 1447.</title>
        <authorList>
            <person name="Pore S.D."/>
            <person name="Dagar S."/>
            <person name="Dhakephalkar P.K."/>
        </authorList>
    </citation>
    <scope>NUCLEOTIDE SEQUENCE [LARGE SCALE GENOMIC DNA]</scope>
    <source>
        <strain evidence="8 9">MCM B 1447</strain>
    </source>
</reference>
<dbReference type="EC" id="1.3.1.76" evidence="2"/>
<evidence type="ECO:0000259" key="7">
    <source>
        <dbReference type="Pfam" id="PF14824"/>
    </source>
</evidence>
<feature type="domain" description="Siroheme synthase central" evidence="7">
    <location>
        <begin position="118"/>
        <end position="139"/>
    </location>
</feature>
<evidence type="ECO:0000256" key="6">
    <source>
        <dbReference type="ARBA" id="ARBA00047561"/>
    </source>
</evidence>
<dbReference type="GO" id="GO:0043115">
    <property type="term" value="F:precorrin-2 dehydrogenase activity"/>
    <property type="evidence" value="ECO:0007669"/>
    <property type="project" value="UniProtKB-EC"/>
</dbReference>
<accession>A0A328PIQ2</accession>
<organism evidence="8 9">
    <name type="scientific">Methanothermobacter tenebrarum</name>
    <dbReference type="NCBI Taxonomy" id="680118"/>
    <lineage>
        <taxon>Archaea</taxon>
        <taxon>Methanobacteriati</taxon>
        <taxon>Methanobacteriota</taxon>
        <taxon>Methanomada group</taxon>
        <taxon>Methanobacteria</taxon>
        <taxon>Methanobacteriales</taxon>
        <taxon>Methanobacteriaceae</taxon>
        <taxon>Methanothermobacter</taxon>
    </lineage>
</organism>
<dbReference type="GO" id="GO:0019354">
    <property type="term" value="P:siroheme biosynthetic process"/>
    <property type="evidence" value="ECO:0007669"/>
    <property type="project" value="UniProtKB-UniPathway"/>
</dbReference>
<dbReference type="InterPro" id="IPR028161">
    <property type="entry name" value="Met8-like"/>
</dbReference>
<dbReference type="Proteomes" id="UP000249782">
    <property type="component" value="Unassembled WGS sequence"/>
</dbReference>
<dbReference type="SUPFAM" id="SSF51735">
    <property type="entry name" value="NAD(P)-binding Rossmann-fold domains"/>
    <property type="match status" value="1"/>
</dbReference>
<name>A0A328PIQ2_9EURY</name>
<dbReference type="NCBIfam" id="TIGR01470">
    <property type="entry name" value="cysG_Nterm"/>
    <property type="match status" value="1"/>
</dbReference>
<comment type="catalytic activity">
    <reaction evidence="6">
        <text>precorrin-2 + NAD(+) = sirohydrochlorin + NADH + 2 H(+)</text>
        <dbReference type="Rhea" id="RHEA:15613"/>
        <dbReference type="ChEBI" id="CHEBI:15378"/>
        <dbReference type="ChEBI" id="CHEBI:57540"/>
        <dbReference type="ChEBI" id="CHEBI:57945"/>
        <dbReference type="ChEBI" id="CHEBI:58351"/>
        <dbReference type="ChEBI" id="CHEBI:58827"/>
        <dbReference type="EC" id="1.3.1.76"/>
    </reaction>
</comment>
<evidence type="ECO:0000256" key="4">
    <source>
        <dbReference type="ARBA" id="ARBA00023027"/>
    </source>
</evidence>